<feature type="transmembrane region" description="Helical" evidence="2">
    <location>
        <begin position="266"/>
        <end position="288"/>
    </location>
</feature>
<keyword evidence="4" id="KW-0482">Metalloprotease</keyword>
<organism evidence="4 5">
    <name type="scientific">Nocardia brasiliensis</name>
    <dbReference type="NCBI Taxonomy" id="37326"/>
    <lineage>
        <taxon>Bacteria</taxon>
        <taxon>Bacillati</taxon>
        <taxon>Actinomycetota</taxon>
        <taxon>Actinomycetes</taxon>
        <taxon>Mycobacteriales</taxon>
        <taxon>Nocardiaceae</taxon>
        <taxon>Nocardia</taxon>
    </lineage>
</organism>
<name>A0A6G9XRP9_NOCBR</name>
<sequence length="350" mass="38308">MEAVDSYLSTGVLSGRCVQDQRVGDASARAVERISLMCAESPQGIVVTQGRGRPHSIQIQDTDPTGSERGSPMEIFCIVMLVYLVFAEPFFEIFSVRVFTREFGQRSDARVRLYQGGVFRTWATLVVILIAFAISGTSVRELGLTHFDTSVFRGLSLPEQIIGLAIIAIYVSYLLGPVLIPLVGGRAGKDWIAAKIEYVVFITPANSIERFWWLANSFSTPAEEVVYRGFTLYAVALLWPDLPFWALIILAGGVIDGLRHGFRPAVAAQVIFGGVALTLMYKLTGAIWPTIAVKLFHDLRVLAFPLAQARQNLAARGLSEIPGKTRTEQNVPAVADNPDNSVESRTSVST</sequence>
<gene>
    <name evidence="4" type="ORF">F5X71_15450</name>
</gene>
<dbReference type="Proteomes" id="UP000501705">
    <property type="component" value="Chromosome"/>
</dbReference>
<evidence type="ECO:0000313" key="5">
    <source>
        <dbReference type="Proteomes" id="UP000501705"/>
    </source>
</evidence>
<keyword evidence="2" id="KW-1133">Transmembrane helix</keyword>
<feature type="domain" description="CAAX prenyl protease 2/Lysostaphin resistance protein A-like" evidence="3">
    <location>
        <begin position="211"/>
        <end position="298"/>
    </location>
</feature>
<keyword evidence="4" id="KW-0645">Protease</keyword>
<dbReference type="GO" id="GO:0008237">
    <property type="term" value="F:metallopeptidase activity"/>
    <property type="evidence" value="ECO:0007669"/>
    <property type="project" value="UniProtKB-KW"/>
</dbReference>
<dbReference type="GO" id="GO:0006508">
    <property type="term" value="P:proteolysis"/>
    <property type="evidence" value="ECO:0007669"/>
    <property type="project" value="UniProtKB-KW"/>
</dbReference>
<feature type="transmembrane region" description="Helical" evidence="2">
    <location>
        <begin position="73"/>
        <end position="96"/>
    </location>
</feature>
<accession>A0A6G9XRP9</accession>
<dbReference type="Pfam" id="PF02517">
    <property type="entry name" value="Rce1-like"/>
    <property type="match status" value="1"/>
</dbReference>
<feature type="transmembrane region" description="Helical" evidence="2">
    <location>
        <begin position="117"/>
        <end position="140"/>
    </location>
</feature>
<dbReference type="RefSeq" id="WP_167462599.1">
    <property type="nucleotide sequence ID" value="NZ_CP046171.1"/>
</dbReference>
<evidence type="ECO:0000256" key="1">
    <source>
        <dbReference type="SAM" id="MobiDB-lite"/>
    </source>
</evidence>
<protein>
    <submittedName>
        <fullName evidence="4">CPBP family intramembrane metalloprotease</fullName>
    </submittedName>
</protein>
<dbReference type="EMBL" id="CP046171">
    <property type="protein sequence ID" value="QIS03530.1"/>
    <property type="molecule type" value="Genomic_DNA"/>
</dbReference>
<evidence type="ECO:0000256" key="2">
    <source>
        <dbReference type="SAM" id="Phobius"/>
    </source>
</evidence>
<keyword evidence="2" id="KW-0812">Transmembrane</keyword>
<feature type="compositionally biased region" description="Polar residues" evidence="1">
    <location>
        <begin position="338"/>
        <end position="350"/>
    </location>
</feature>
<evidence type="ECO:0000259" key="3">
    <source>
        <dbReference type="Pfam" id="PF02517"/>
    </source>
</evidence>
<keyword evidence="2" id="KW-0472">Membrane</keyword>
<reference evidence="4 5" key="1">
    <citation type="journal article" date="2019" name="ACS Chem. Biol.">
        <title>Identification and Mobilization of a Cryptic Antibiotic Biosynthesis Gene Locus from a Human-Pathogenic Nocardia Isolate.</title>
        <authorList>
            <person name="Herisse M."/>
            <person name="Ishida K."/>
            <person name="Porter J.L."/>
            <person name="Howden B."/>
            <person name="Hertweck C."/>
            <person name="Stinear T.P."/>
            <person name="Pidot S.J."/>
        </authorList>
    </citation>
    <scope>NUCLEOTIDE SEQUENCE [LARGE SCALE GENOMIC DNA]</scope>
    <source>
        <strain evidence="4 5">AUSMDU00024985</strain>
    </source>
</reference>
<feature type="region of interest" description="Disordered" evidence="1">
    <location>
        <begin position="326"/>
        <end position="350"/>
    </location>
</feature>
<dbReference type="InterPro" id="IPR003675">
    <property type="entry name" value="Rce1/LyrA-like_dom"/>
</dbReference>
<proteinExistence type="predicted"/>
<dbReference type="GO" id="GO:0004175">
    <property type="term" value="F:endopeptidase activity"/>
    <property type="evidence" value="ECO:0007669"/>
    <property type="project" value="UniProtKB-ARBA"/>
</dbReference>
<feature type="transmembrane region" description="Helical" evidence="2">
    <location>
        <begin position="160"/>
        <end position="184"/>
    </location>
</feature>
<dbReference type="GO" id="GO:0080120">
    <property type="term" value="P:CAAX-box protein maturation"/>
    <property type="evidence" value="ECO:0007669"/>
    <property type="project" value="UniProtKB-ARBA"/>
</dbReference>
<keyword evidence="4" id="KW-0378">Hydrolase</keyword>
<evidence type="ECO:0000313" key="4">
    <source>
        <dbReference type="EMBL" id="QIS03530.1"/>
    </source>
</evidence>
<dbReference type="AlphaFoldDB" id="A0A6G9XRP9"/>
<feature type="transmembrane region" description="Helical" evidence="2">
    <location>
        <begin position="230"/>
        <end position="254"/>
    </location>
</feature>